<reference evidence="3" key="1">
    <citation type="submission" date="2016-06" db="UniProtKB">
        <authorList>
            <consortium name="WormBaseParasite"/>
        </authorList>
    </citation>
    <scope>IDENTIFICATION</scope>
</reference>
<proteinExistence type="predicted"/>
<evidence type="ECO:0000313" key="1">
    <source>
        <dbReference type="EMBL" id="VDP87449.1"/>
    </source>
</evidence>
<dbReference type="PANTHER" id="PTHR47705">
    <property type="entry name" value="AGAP000321-PA"/>
    <property type="match status" value="1"/>
</dbReference>
<accession>A0A183AUP6</accession>
<dbReference type="Proteomes" id="UP000272942">
    <property type="component" value="Unassembled WGS sequence"/>
</dbReference>
<name>A0A183AUP6_9TREM</name>
<dbReference type="WBParaSite" id="ECPE_0001071301-mRNA-1">
    <property type="protein sequence ID" value="ECPE_0001071301-mRNA-1"/>
    <property type="gene ID" value="ECPE_0001071301"/>
</dbReference>
<organism evidence="3">
    <name type="scientific">Echinostoma caproni</name>
    <dbReference type="NCBI Taxonomy" id="27848"/>
    <lineage>
        <taxon>Eukaryota</taxon>
        <taxon>Metazoa</taxon>
        <taxon>Spiralia</taxon>
        <taxon>Lophotrochozoa</taxon>
        <taxon>Platyhelminthes</taxon>
        <taxon>Trematoda</taxon>
        <taxon>Digenea</taxon>
        <taxon>Plagiorchiida</taxon>
        <taxon>Echinostomata</taxon>
        <taxon>Echinostomatoidea</taxon>
        <taxon>Echinostomatidae</taxon>
        <taxon>Echinostoma</taxon>
    </lineage>
</organism>
<gene>
    <name evidence="1" type="ORF">ECPE_LOCUS10681</name>
</gene>
<dbReference type="AlphaFoldDB" id="A0A183AUP6"/>
<dbReference type="EMBL" id="UZAN01049485">
    <property type="protein sequence ID" value="VDP87449.1"/>
    <property type="molecule type" value="Genomic_DNA"/>
</dbReference>
<keyword evidence="2" id="KW-1185">Reference proteome</keyword>
<dbReference type="OrthoDB" id="1577640at2759"/>
<sequence length="181" mass="20943">MCEMYVVMTPINFDNMKTIRFERTNHVDQSRVHHVAGGQHTGIIVNQECKGDGLAPEVPEMQLEFTCVMYNSRTTETHAENRRLKFWFTKSTQQFDRLDESYAFFRELINPDAFPRDYAGFIKKVLKQLHGPSYLRLRRVDLDIIPLDKHAQDALVPVHIVGFGHNRAKLHCLSVADSVNL</sequence>
<reference evidence="1 2" key="2">
    <citation type="submission" date="2018-11" db="EMBL/GenBank/DDBJ databases">
        <authorList>
            <consortium name="Pathogen Informatics"/>
        </authorList>
    </citation>
    <scope>NUCLEOTIDE SEQUENCE [LARGE SCALE GENOMIC DNA]</scope>
    <source>
        <strain evidence="1 2">Egypt</strain>
    </source>
</reference>
<evidence type="ECO:0000313" key="2">
    <source>
        <dbReference type="Proteomes" id="UP000272942"/>
    </source>
</evidence>
<protein>
    <submittedName>
        <fullName evidence="3">Brix domain-containing protein</fullName>
    </submittedName>
</protein>
<evidence type="ECO:0000313" key="3">
    <source>
        <dbReference type="WBParaSite" id="ECPE_0001071301-mRNA-1"/>
    </source>
</evidence>
<dbReference type="PANTHER" id="PTHR47705:SF1">
    <property type="entry name" value="PNP_UDP_1 DOMAIN-CONTAINING PROTEIN"/>
    <property type="match status" value="1"/>
</dbReference>